<dbReference type="InterPro" id="IPR043502">
    <property type="entry name" value="DNA/RNA_pol_sf"/>
</dbReference>
<dbReference type="GO" id="GO:0004190">
    <property type="term" value="F:aspartic-type endopeptidase activity"/>
    <property type="evidence" value="ECO:0007669"/>
    <property type="project" value="UniProtKB-KW"/>
</dbReference>
<comment type="caution">
    <text evidence="4">The sequence shown here is derived from an EMBL/GenBank/DDBJ whole genome shotgun (WGS) entry which is preliminary data.</text>
</comment>
<evidence type="ECO:0000313" key="4">
    <source>
        <dbReference type="EMBL" id="CAA0805773.1"/>
    </source>
</evidence>
<keyword evidence="1" id="KW-0064">Aspartyl protease</keyword>
<keyword evidence="1" id="KW-0378">Hydrolase</keyword>
<dbReference type="CDD" id="cd09272">
    <property type="entry name" value="RNase_HI_RT_Ty1"/>
    <property type="match status" value="1"/>
</dbReference>
<sequence length="544" mass="61966">MKCWWRPDIKCRKCGNMGHMERVCKSQQPEASKAQTEEDEEQLFVVTCFASKNNSSESWLIDSGCTNHMTNNLAIFIEIDMSFISNVRIGNGQLIPVKGKGIVAIESLSGLKHIYDVLYVPDIDQNLLSVGQLLEKDYKVIFDDKWCFIKDALGKDVFMVMMKAKSFSLNLLEDEQRNDYVKGVPLLEEKLADCVACQYGKQIRKPFPQTTWRASHKLQLVHSDVGGPQRTSSLNGSDEKPVNVFKADMFKTFEMTYLGLLSYFLGMEVKQGTGEVFICQQKFAKEILKKFHMEDCKEISTPMNLKEILSKEDGAEKVDEGLYRSLIGCLMYLTATRPDITFVVSLLSRFMNCASKIHFVAAKRVLRYVKGTTDYDIKYSVLYNFQLQGCHNFQFQGFSDSDWAGSIDDMRSTTGYCFSFGSGAFSWSSKKQDVVAQSTAKAKFIAANAAVNQAIWIRKILEDLHMKQTEPTEIFVDNQTTIAISKDPVFHGKTKHFNIRLYHLREKQKDGEINSGVGRRRWRRRVAFLCSGGDGEKTEHHQND</sequence>
<dbReference type="Pfam" id="PF07727">
    <property type="entry name" value="RVT_2"/>
    <property type="match status" value="1"/>
</dbReference>
<dbReference type="Pfam" id="PF22936">
    <property type="entry name" value="Pol_BBD"/>
    <property type="match status" value="1"/>
</dbReference>
<keyword evidence="2" id="KW-0863">Zinc-finger</keyword>
<dbReference type="SUPFAM" id="SSF56672">
    <property type="entry name" value="DNA/RNA polymerases"/>
    <property type="match status" value="1"/>
</dbReference>
<dbReference type="EMBL" id="CACSLK010000214">
    <property type="protein sequence ID" value="CAA0805773.1"/>
    <property type="molecule type" value="Genomic_DNA"/>
</dbReference>
<gene>
    <name evidence="4" type="ORF">SHERM_00688</name>
</gene>
<dbReference type="GO" id="GO:0008270">
    <property type="term" value="F:zinc ion binding"/>
    <property type="evidence" value="ECO:0007669"/>
    <property type="project" value="UniProtKB-KW"/>
</dbReference>
<keyword evidence="5" id="KW-1185">Reference proteome</keyword>
<dbReference type="PANTHER" id="PTHR11439:SF503">
    <property type="entry name" value="CYSTEINE-RICH RLK (RECEPTOR-LIKE PROTEIN KINASE) 8"/>
    <property type="match status" value="1"/>
</dbReference>
<accession>A0A9N7MIH3</accession>
<dbReference type="InterPro" id="IPR001878">
    <property type="entry name" value="Znf_CCHC"/>
</dbReference>
<keyword evidence="2" id="KW-0862">Zinc</keyword>
<keyword evidence="2" id="KW-0479">Metal-binding</keyword>
<dbReference type="OrthoDB" id="2015125at2759"/>
<dbReference type="Proteomes" id="UP001153555">
    <property type="component" value="Unassembled WGS sequence"/>
</dbReference>
<dbReference type="AlphaFoldDB" id="A0A9N7MIH3"/>
<proteinExistence type="predicted"/>
<feature type="domain" description="CCHC-type" evidence="3">
    <location>
        <begin position="10"/>
        <end position="26"/>
    </location>
</feature>
<dbReference type="InterPro" id="IPR013103">
    <property type="entry name" value="RVT_2"/>
</dbReference>
<organism evidence="4 5">
    <name type="scientific">Striga hermonthica</name>
    <name type="common">Purple witchweed</name>
    <name type="synonym">Buchnera hermonthica</name>
    <dbReference type="NCBI Taxonomy" id="68872"/>
    <lineage>
        <taxon>Eukaryota</taxon>
        <taxon>Viridiplantae</taxon>
        <taxon>Streptophyta</taxon>
        <taxon>Embryophyta</taxon>
        <taxon>Tracheophyta</taxon>
        <taxon>Spermatophyta</taxon>
        <taxon>Magnoliopsida</taxon>
        <taxon>eudicotyledons</taxon>
        <taxon>Gunneridae</taxon>
        <taxon>Pentapetalae</taxon>
        <taxon>asterids</taxon>
        <taxon>lamiids</taxon>
        <taxon>Lamiales</taxon>
        <taxon>Orobanchaceae</taxon>
        <taxon>Buchnereae</taxon>
        <taxon>Striga</taxon>
    </lineage>
</organism>
<name>A0A9N7MIH3_STRHE</name>
<dbReference type="PROSITE" id="PS50158">
    <property type="entry name" value="ZF_CCHC"/>
    <property type="match status" value="1"/>
</dbReference>
<dbReference type="GO" id="GO:0003676">
    <property type="term" value="F:nucleic acid binding"/>
    <property type="evidence" value="ECO:0007669"/>
    <property type="project" value="InterPro"/>
</dbReference>
<dbReference type="InterPro" id="IPR054722">
    <property type="entry name" value="PolX-like_BBD"/>
</dbReference>
<evidence type="ECO:0000256" key="2">
    <source>
        <dbReference type="PROSITE-ProRule" id="PRU00047"/>
    </source>
</evidence>
<dbReference type="GO" id="GO:0016301">
    <property type="term" value="F:kinase activity"/>
    <property type="evidence" value="ECO:0007669"/>
    <property type="project" value="UniProtKB-KW"/>
</dbReference>
<keyword evidence="4" id="KW-0808">Transferase</keyword>
<keyword evidence="4" id="KW-0418">Kinase</keyword>
<protein>
    <submittedName>
        <fullName evidence="4">Cysteine-rich RLK (RECEPTOR-like protein kinase) 8</fullName>
    </submittedName>
</protein>
<keyword evidence="1" id="KW-0645">Protease</keyword>
<evidence type="ECO:0000256" key="1">
    <source>
        <dbReference type="ARBA" id="ARBA00022750"/>
    </source>
</evidence>
<dbReference type="PANTHER" id="PTHR11439">
    <property type="entry name" value="GAG-POL-RELATED RETROTRANSPOSON"/>
    <property type="match status" value="1"/>
</dbReference>
<evidence type="ECO:0000313" key="5">
    <source>
        <dbReference type="Proteomes" id="UP001153555"/>
    </source>
</evidence>
<evidence type="ECO:0000259" key="3">
    <source>
        <dbReference type="PROSITE" id="PS50158"/>
    </source>
</evidence>
<reference evidence="4" key="1">
    <citation type="submission" date="2019-12" db="EMBL/GenBank/DDBJ databases">
        <authorList>
            <person name="Scholes J."/>
        </authorList>
    </citation>
    <scope>NUCLEOTIDE SEQUENCE</scope>
</reference>